<protein>
    <submittedName>
        <fullName evidence="1">Uncharacterized protein</fullName>
    </submittedName>
</protein>
<sequence length="111" mass="11997">MRTVLMLERPSPRAAGVLGTHGSMVATVRVPDEGRAGVAASAMHEVQLVAREVDLDTCAVYVDGRKRGWIHRDGHYYVAYAGQIPERARDCGHALLWDEAAALLLTATEAA</sequence>
<keyword evidence="2" id="KW-1185">Reference proteome</keyword>
<accession>A0A387BDR2</accession>
<evidence type="ECO:0000313" key="2">
    <source>
        <dbReference type="Proteomes" id="UP000275069"/>
    </source>
</evidence>
<organism evidence="1 2">
    <name type="scientific">Gryllotalpicola protaetiae</name>
    <dbReference type="NCBI Taxonomy" id="2419771"/>
    <lineage>
        <taxon>Bacteria</taxon>
        <taxon>Bacillati</taxon>
        <taxon>Actinomycetota</taxon>
        <taxon>Actinomycetes</taxon>
        <taxon>Micrococcales</taxon>
        <taxon>Microbacteriaceae</taxon>
        <taxon>Gryllotalpicola</taxon>
    </lineage>
</organism>
<gene>
    <name evidence="1" type="ORF">D7I44_00055</name>
</gene>
<name>A0A387BDR2_9MICO</name>
<dbReference type="AlphaFoldDB" id="A0A387BDR2"/>
<dbReference type="Proteomes" id="UP000275069">
    <property type="component" value="Chromosome"/>
</dbReference>
<proteinExistence type="predicted"/>
<dbReference type="EMBL" id="CP032624">
    <property type="protein sequence ID" value="AYG02085.1"/>
    <property type="molecule type" value="Genomic_DNA"/>
</dbReference>
<dbReference type="KEGG" id="gry:D7I44_00055"/>
<evidence type="ECO:0000313" key="1">
    <source>
        <dbReference type="EMBL" id="AYG02085.1"/>
    </source>
</evidence>
<reference evidence="1 2" key="1">
    <citation type="submission" date="2018-09" db="EMBL/GenBank/DDBJ databases">
        <title>Genome sequencing of strain 2DFW10M-5.</title>
        <authorList>
            <person name="Heo J."/>
            <person name="Kim S.-J."/>
            <person name="Kwon S.-W."/>
        </authorList>
    </citation>
    <scope>NUCLEOTIDE SEQUENCE [LARGE SCALE GENOMIC DNA]</scope>
    <source>
        <strain evidence="1 2">2DFW10M-5</strain>
    </source>
</reference>